<keyword evidence="3" id="KW-1185">Reference proteome</keyword>
<dbReference type="PANTHER" id="PTHR30461:SF23">
    <property type="entry name" value="DNA RECOMBINASE-RELATED"/>
    <property type="match status" value="1"/>
</dbReference>
<dbReference type="InterPro" id="IPR006119">
    <property type="entry name" value="Resolv_N"/>
</dbReference>
<dbReference type="InterPro" id="IPR036162">
    <property type="entry name" value="Resolvase-like_N_sf"/>
</dbReference>
<accession>A0ABS7YAL3</accession>
<dbReference type="Pfam" id="PF00239">
    <property type="entry name" value="Resolvase"/>
    <property type="match status" value="1"/>
</dbReference>
<dbReference type="CDD" id="cd00338">
    <property type="entry name" value="Ser_Recombinase"/>
    <property type="match status" value="1"/>
</dbReference>
<evidence type="ECO:0000259" key="1">
    <source>
        <dbReference type="PROSITE" id="PS51736"/>
    </source>
</evidence>
<protein>
    <submittedName>
        <fullName evidence="2">Recombinase family protein</fullName>
    </submittedName>
</protein>
<comment type="caution">
    <text evidence="2">The sequence shown here is derived from an EMBL/GenBank/DDBJ whole genome shotgun (WGS) entry which is preliminary data.</text>
</comment>
<dbReference type="PROSITE" id="PS51736">
    <property type="entry name" value="RECOMBINASES_3"/>
    <property type="match status" value="1"/>
</dbReference>
<dbReference type="InterPro" id="IPR038109">
    <property type="entry name" value="DNA_bind_recomb_sf"/>
</dbReference>
<dbReference type="EMBL" id="JAHYBX010000003">
    <property type="protein sequence ID" value="MCA1856423.1"/>
    <property type="molecule type" value="Genomic_DNA"/>
</dbReference>
<evidence type="ECO:0000313" key="2">
    <source>
        <dbReference type="EMBL" id="MCA1856423.1"/>
    </source>
</evidence>
<proteinExistence type="predicted"/>
<dbReference type="RefSeq" id="WP_225238708.1">
    <property type="nucleotide sequence ID" value="NZ_JAHYBX010000003.1"/>
</dbReference>
<dbReference type="Proteomes" id="UP001198602">
    <property type="component" value="Unassembled WGS sequence"/>
</dbReference>
<dbReference type="InterPro" id="IPR050639">
    <property type="entry name" value="SSR_resolvase"/>
</dbReference>
<dbReference type="PANTHER" id="PTHR30461">
    <property type="entry name" value="DNA-INVERTASE FROM LAMBDOID PROPHAGE"/>
    <property type="match status" value="1"/>
</dbReference>
<evidence type="ECO:0000313" key="3">
    <source>
        <dbReference type="Proteomes" id="UP001198602"/>
    </source>
</evidence>
<dbReference type="SUPFAM" id="SSF53041">
    <property type="entry name" value="Resolvase-like"/>
    <property type="match status" value="1"/>
</dbReference>
<reference evidence="2 3" key="1">
    <citation type="submission" date="2021-07" db="EMBL/GenBank/DDBJ databases">
        <title>Characterization of Violacein-producing bacteria and related species.</title>
        <authorList>
            <person name="Wilson H.S."/>
            <person name="De Leon M.E."/>
        </authorList>
    </citation>
    <scope>NUCLEOTIDE SEQUENCE [LARGE SCALE GENOMIC DNA]</scope>
    <source>
        <strain evidence="2 3">HSC-2F05</strain>
    </source>
</reference>
<gene>
    <name evidence="2" type="ORF">LE190_10895</name>
</gene>
<organism evidence="2 3">
    <name type="scientific">Massilia hydrophila</name>
    <dbReference type="NCBI Taxonomy" id="3044279"/>
    <lineage>
        <taxon>Bacteria</taxon>
        <taxon>Pseudomonadati</taxon>
        <taxon>Pseudomonadota</taxon>
        <taxon>Betaproteobacteria</taxon>
        <taxon>Burkholderiales</taxon>
        <taxon>Oxalobacteraceae</taxon>
        <taxon>Telluria group</taxon>
        <taxon>Massilia</taxon>
    </lineage>
</organism>
<feature type="domain" description="Resolvase/invertase-type recombinase catalytic" evidence="1">
    <location>
        <begin position="8"/>
        <end position="158"/>
    </location>
</feature>
<dbReference type="Gene3D" id="3.90.1750.20">
    <property type="entry name" value="Putative Large Serine Recombinase, Chain B, Domain 2"/>
    <property type="match status" value="1"/>
</dbReference>
<name>A0ABS7YAL3_9BURK</name>
<sequence length="509" mass="57380">MMHEVKDRAVMYVRMSTESQDYSTDHQRARIQEYARKHGIVIIREYADDGKSGLDIKRRAGLRALMSDVQSVQPDFSRILVYDISRWGRFQDIDEAAYHEHTCRRAGIEVVYCGEQFSGNGGPYDSLLKSMKRVMAAEYSRELSEKVFAAQCRFIEMGFKQGGHAGYGLRRLAIKASGEPRAVLEYGEAKISATDRVILIHGPDEEVATVRRIYSCYLNDQLSEAAIVRLLKSEQVPSEFRRPWTQAMVHSVLSNIKYCGALAYNRRSSKLSNRRIRNARSDWIVNPDAVEPIIPLDFFEQVQAEHARRLRRYNRPELVTLLQDCYQRHGKVNAKVIAADSAMPDPQLFVRSFGSLVKAYTAAALPRSLTYAFVETKAKLSVMRHRVLAQVEALVQAAGGNIEPTLTPFRVVLNGDIRVQVEVAVPRTPRRGLQSWKIGLKPGVDFVIAGRMDPARGEITDYFLISSANLASGPIYLKASNLDRYAALRFETIDAIFGNPTATHQATKC</sequence>
<dbReference type="InterPro" id="IPR011109">
    <property type="entry name" value="DNA_bind_recombinase_dom"/>
</dbReference>
<dbReference type="SMART" id="SM00857">
    <property type="entry name" value="Resolvase"/>
    <property type="match status" value="1"/>
</dbReference>
<dbReference type="Pfam" id="PF07508">
    <property type="entry name" value="Recombinase"/>
    <property type="match status" value="1"/>
</dbReference>
<dbReference type="Gene3D" id="3.40.50.1390">
    <property type="entry name" value="Resolvase, N-terminal catalytic domain"/>
    <property type="match status" value="1"/>
</dbReference>